<proteinExistence type="predicted"/>
<protein>
    <submittedName>
        <fullName evidence="1">Uncharacterized protein</fullName>
    </submittedName>
</protein>
<gene>
    <name evidence="1" type="primary">orf141</name>
</gene>
<geneLocation type="chloroplast" evidence="1"/>
<reference evidence="1" key="1">
    <citation type="journal article" date="2017" name="J. Phycol.">
        <title>Analysis of chloroplast genomes and a supermatrix inform reclassification of the Rhodomelaceae (Rhodophyta).</title>
        <authorList>
            <person name="Diaz-Tapia P."/>
            <person name="Maggs C.A."/>
            <person name="West J.A."/>
            <person name="Verbruggen H."/>
        </authorList>
    </citation>
    <scope>NUCLEOTIDE SEQUENCE</scope>
    <source>
        <strain evidence="1">JH1432</strain>
    </source>
</reference>
<sequence length="141" mass="17211">MNKNYMLYLQKENLYYKQHVKKLSDQDTYLPVKIDTKFQNKHYPFIDNIDNRKITISIQIKLINGEPLFFLHQDIKVFFSGYYKYLSISEDFCVFDLFKYHNIVFKHLEKPEHECKKLFIDLYGFFIVADVMKIFKTNRIL</sequence>
<evidence type="ECO:0000313" key="1">
    <source>
        <dbReference type="EMBL" id="ARW60708.1"/>
    </source>
</evidence>
<organism evidence="1">
    <name type="scientific">Polysiphonia sp</name>
    <dbReference type="NCBI Taxonomy" id="1967842"/>
    <lineage>
        <taxon>Eukaryota</taxon>
        <taxon>Rhodophyta</taxon>
        <taxon>Florideophyceae</taxon>
        <taxon>Rhodymeniophycidae</taxon>
        <taxon>Ceramiales</taxon>
        <taxon>Rhodomelaceae</taxon>
        <taxon>Polysiphonioideae</taxon>
        <taxon>Polysiphonia</taxon>
    </lineage>
</organism>
<accession>A0A1Z1M3P2</accession>
<dbReference type="EMBL" id="MF101414">
    <property type="protein sequence ID" value="ARW60708.1"/>
    <property type="molecule type" value="Genomic_DNA"/>
</dbReference>
<name>A0A1Z1M3P2_9FLOR</name>
<keyword evidence="1" id="KW-0150">Chloroplast</keyword>
<dbReference type="AlphaFoldDB" id="A0A1Z1M3P2"/>
<keyword evidence="1" id="KW-0934">Plastid</keyword>